<gene>
    <name evidence="2" type="ORF">SAMN04488494_1229</name>
</gene>
<dbReference type="Proteomes" id="UP000184280">
    <property type="component" value="Unassembled WGS sequence"/>
</dbReference>
<accession>A0A1M7FR19</accession>
<dbReference type="OrthoDB" id="1007147at2"/>
<dbReference type="InterPro" id="IPR036390">
    <property type="entry name" value="WH_DNA-bd_sf"/>
</dbReference>
<dbReference type="InterPro" id="IPR036388">
    <property type="entry name" value="WH-like_DNA-bd_sf"/>
</dbReference>
<evidence type="ECO:0000313" key="3">
    <source>
        <dbReference type="Proteomes" id="UP000184280"/>
    </source>
</evidence>
<protein>
    <submittedName>
        <fullName evidence="2">Transcriptional regulator, GntR family</fullName>
    </submittedName>
</protein>
<dbReference type="AlphaFoldDB" id="A0A1M7FR19"/>
<sequence length="294" mass="34144">MNEGYITIPMVILEGWVGQSERYLKWWTWLRREASWNEKTIWYNRQQVYLQPRQVLVTVNSLVKQWGVSKPTVIRFLQRLEAEKLIERQKDNHKTIITITALGWADSEVKPVVTSEVKVDPEVDRQTYPQANLSPFIDKNINNKASVGGARTREEVVANNLELDFEKDDFDEVVAFFNEQMKGKRIPQVAVKTPERRKAYTRLMAETQVDIDSVKQAIKNAAESDFLNGSGQKGWIADFDWMMVPQHFQRVLENFYRNKQVTQTQYETANGHQDPRRGVEATGTNYAAGYDRPL</sequence>
<dbReference type="EMBL" id="FRCJ01000002">
    <property type="protein sequence ID" value="SHM06129.1"/>
    <property type="molecule type" value="Genomic_DNA"/>
</dbReference>
<name>A0A1M7FR19_XYLRU</name>
<organism evidence="2 3">
    <name type="scientific">Xylanibacter ruminicola</name>
    <name type="common">Prevotella ruminicola</name>
    <dbReference type="NCBI Taxonomy" id="839"/>
    <lineage>
        <taxon>Bacteria</taxon>
        <taxon>Pseudomonadati</taxon>
        <taxon>Bacteroidota</taxon>
        <taxon>Bacteroidia</taxon>
        <taxon>Bacteroidales</taxon>
        <taxon>Prevotellaceae</taxon>
        <taxon>Xylanibacter</taxon>
    </lineage>
</organism>
<proteinExistence type="predicted"/>
<dbReference type="RefSeq" id="WP_073043696.1">
    <property type="nucleotide sequence ID" value="NZ_FRCJ01000002.1"/>
</dbReference>
<dbReference type="SUPFAM" id="SSF46785">
    <property type="entry name" value="Winged helix' DNA-binding domain"/>
    <property type="match status" value="1"/>
</dbReference>
<evidence type="ECO:0000313" key="2">
    <source>
        <dbReference type="EMBL" id="SHM06129.1"/>
    </source>
</evidence>
<reference evidence="2 3" key="1">
    <citation type="submission" date="2016-11" db="EMBL/GenBank/DDBJ databases">
        <authorList>
            <person name="Jaros S."/>
            <person name="Januszkiewicz K."/>
            <person name="Wedrychowicz H."/>
        </authorList>
    </citation>
    <scope>NUCLEOTIDE SEQUENCE [LARGE SCALE GENOMIC DNA]</scope>
    <source>
        <strain evidence="2 3">BPI-34</strain>
    </source>
</reference>
<dbReference type="Gene3D" id="1.10.10.10">
    <property type="entry name" value="Winged helix-like DNA-binding domain superfamily/Winged helix DNA-binding domain"/>
    <property type="match status" value="1"/>
</dbReference>
<feature type="region of interest" description="Disordered" evidence="1">
    <location>
        <begin position="266"/>
        <end position="294"/>
    </location>
</feature>
<evidence type="ECO:0000256" key="1">
    <source>
        <dbReference type="SAM" id="MobiDB-lite"/>
    </source>
</evidence>